<dbReference type="EMBL" id="JAQHRD010000013">
    <property type="protein sequence ID" value="KAJ6437240.1"/>
    <property type="molecule type" value="Genomic_DNA"/>
</dbReference>
<keyword evidence="3" id="KW-1185">Reference proteome</keyword>
<dbReference type="AlphaFoldDB" id="A0AB34FEE6"/>
<accession>A0AB34FEE6</accession>
<feature type="chain" id="PRO_5044227773" evidence="1">
    <location>
        <begin position="18"/>
        <end position="75"/>
    </location>
</feature>
<organism evidence="2 3">
    <name type="scientific">Purpureocillium lavendulum</name>
    <dbReference type="NCBI Taxonomy" id="1247861"/>
    <lineage>
        <taxon>Eukaryota</taxon>
        <taxon>Fungi</taxon>
        <taxon>Dikarya</taxon>
        <taxon>Ascomycota</taxon>
        <taxon>Pezizomycotina</taxon>
        <taxon>Sordariomycetes</taxon>
        <taxon>Hypocreomycetidae</taxon>
        <taxon>Hypocreales</taxon>
        <taxon>Ophiocordycipitaceae</taxon>
        <taxon>Purpureocillium</taxon>
    </lineage>
</organism>
<sequence>MKAVAALIVALTAAVSASPVLSERGDQCDAIVQECNAKQTECQAQHPYIECPVDVSRFCPCYHVAKECIKDAGCQ</sequence>
<keyword evidence="1" id="KW-0732">Signal</keyword>
<protein>
    <submittedName>
        <fullName evidence="2">Autophagy regulatory protein Atg2</fullName>
    </submittedName>
</protein>
<name>A0AB34FEE6_9HYPO</name>
<evidence type="ECO:0000256" key="1">
    <source>
        <dbReference type="SAM" id="SignalP"/>
    </source>
</evidence>
<reference evidence="2" key="1">
    <citation type="submission" date="2023-01" db="EMBL/GenBank/DDBJ databases">
        <title>The growth and conidiation of Purpureocillium lavendulum are regulated by nitrogen source and histone H3K14 acetylation.</title>
        <authorList>
            <person name="Tang P."/>
            <person name="Han J."/>
            <person name="Zhang C."/>
            <person name="Tang P."/>
            <person name="Qi F."/>
            <person name="Zhang K."/>
            <person name="Liang L."/>
        </authorList>
    </citation>
    <scope>NUCLEOTIDE SEQUENCE</scope>
    <source>
        <strain evidence="2">YMF1.00683</strain>
    </source>
</reference>
<gene>
    <name evidence="2" type="ORF">O9K51_10213</name>
</gene>
<proteinExistence type="predicted"/>
<evidence type="ECO:0000313" key="2">
    <source>
        <dbReference type="EMBL" id="KAJ6437240.1"/>
    </source>
</evidence>
<dbReference type="Proteomes" id="UP001163105">
    <property type="component" value="Unassembled WGS sequence"/>
</dbReference>
<feature type="signal peptide" evidence="1">
    <location>
        <begin position="1"/>
        <end position="17"/>
    </location>
</feature>
<comment type="caution">
    <text evidence="2">The sequence shown here is derived from an EMBL/GenBank/DDBJ whole genome shotgun (WGS) entry which is preliminary data.</text>
</comment>
<evidence type="ECO:0000313" key="3">
    <source>
        <dbReference type="Proteomes" id="UP001163105"/>
    </source>
</evidence>